<feature type="domain" description="C2" evidence="3">
    <location>
        <begin position="1"/>
        <end position="127"/>
    </location>
</feature>
<proteinExistence type="predicted"/>
<dbReference type="OrthoDB" id="270970at2759"/>
<dbReference type="Proteomes" id="UP000006671">
    <property type="component" value="Unassembled WGS sequence"/>
</dbReference>
<dbReference type="GO" id="GO:0016020">
    <property type="term" value="C:membrane"/>
    <property type="evidence" value="ECO:0007669"/>
    <property type="project" value="TreeGrafter"/>
</dbReference>
<protein>
    <submittedName>
        <fullName evidence="4">Predicted protein</fullName>
    </submittedName>
</protein>
<keyword evidence="2" id="KW-0106">Calcium</keyword>
<dbReference type="SUPFAM" id="SSF49562">
    <property type="entry name" value="C2 domain (Calcium/lipid-binding domain, CaLB)"/>
    <property type="match status" value="1"/>
</dbReference>
<keyword evidence="1" id="KW-0479">Metal-binding</keyword>
<name>D2W161_NAEGR</name>
<keyword evidence="5" id="KW-1185">Reference proteome</keyword>
<dbReference type="Gene3D" id="2.60.40.150">
    <property type="entry name" value="C2 domain"/>
    <property type="match status" value="1"/>
</dbReference>
<sequence length="319" mass="36775">MPFRAMDTLTVTIKHAKNLEAADLNGFSYVIVQAKSAIDDERFDDIMKETAKEWRQKTSVKKKTLNPEWNEDKTFHSLLYLDTGLGIKLKFEVYDWDLLSKDDPIGQAEILLDGDKLEHDREYSEVLELTDCKSGTLYISYKIWSYEQDRVDKEFNFISPFQSGFAEICTPRQFSLISSSEETDAHNAVFADMKRAEVLLTKFIPFDSNAKFADIAKQVSDQKISDMKKEYSKVEVKSKNEHVNPDPHCRNKLITNIMEYILLLEKKGGIRMWGTFRIVSHSNGKLGLYIYIEPQDALHSILRMGEAEVARVSENTLFL</sequence>
<dbReference type="RefSeq" id="XP_002669919.1">
    <property type="nucleotide sequence ID" value="XM_002669873.1"/>
</dbReference>
<dbReference type="eggNOG" id="KOG1012">
    <property type="taxonomic scope" value="Eukaryota"/>
</dbReference>
<dbReference type="InterPro" id="IPR035892">
    <property type="entry name" value="C2_domain_sf"/>
</dbReference>
<dbReference type="KEGG" id="ngr:NAEGRDRAFT_75101"/>
<evidence type="ECO:0000259" key="3">
    <source>
        <dbReference type="PROSITE" id="PS50004"/>
    </source>
</evidence>
<accession>D2W161</accession>
<dbReference type="PANTHER" id="PTHR45911">
    <property type="entry name" value="C2 DOMAIN-CONTAINING PROTEIN"/>
    <property type="match status" value="1"/>
</dbReference>
<reference evidence="4 5" key="1">
    <citation type="journal article" date="2010" name="Cell">
        <title>The genome of Naegleria gruberi illuminates early eukaryotic versatility.</title>
        <authorList>
            <person name="Fritz-Laylin L.K."/>
            <person name="Prochnik S.E."/>
            <person name="Ginger M.L."/>
            <person name="Dacks J.B."/>
            <person name="Carpenter M.L."/>
            <person name="Field M.C."/>
            <person name="Kuo A."/>
            <person name="Paredez A."/>
            <person name="Chapman J."/>
            <person name="Pham J."/>
            <person name="Shu S."/>
            <person name="Neupane R."/>
            <person name="Cipriano M."/>
            <person name="Mancuso J."/>
            <person name="Tu H."/>
            <person name="Salamov A."/>
            <person name="Lindquist E."/>
            <person name="Shapiro H."/>
            <person name="Lucas S."/>
            <person name="Grigoriev I.V."/>
            <person name="Cande W.Z."/>
            <person name="Fulton C."/>
            <person name="Rokhsar D.S."/>
            <person name="Dawson S.C."/>
        </authorList>
    </citation>
    <scope>NUCLEOTIDE SEQUENCE [LARGE SCALE GENOMIC DNA]</scope>
    <source>
        <strain evidence="4 5">NEG-M</strain>
    </source>
</reference>
<dbReference type="EMBL" id="GG738921">
    <property type="protein sequence ID" value="EFC37175.1"/>
    <property type="molecule type" value="Genomic_DNA"/>
</dbReference>
<dbReference type="AlphaFoldDB" id="D2W161"/>
<evidence type="ECO:0000256" key="2">
    <source>
        <dbReference type="ARBA" id="ARBA00022837"/>
    </source>
</evidence>
<evidence type="ECO:0000313" key="4">
    <source>
        <dbReference type="EMBL" id="EFC37175.1"/>
    </source>
</evidence>
<dbReference type="GeneID" id="8856806"/>
<dbReference type="OMA" id="HDREYSE"/>
<evidence type="ECO:0000313" key="5">
    <source>
        <dbReference type="Proteomes" id="UP000006671"/>
    </source>
</evidence>
<dbReference type="VEuPathDB" id="AmoebaDB:NAEGRDRAFT_75101"/>
<dbReference type="SMART" id="SM00239">
    <property type="entry name" value="C2"/>
    <property type="match status" value="1"/>
</dbReference>
<dbReference type="GO" id="GO:0005509">
    <property type="term" value="F:calcium ion binding"/>
    <property type="evidence" value="ECO:0007669"/>
    <property type="project" value="TreeGrafter"/>
</dbReference>
<dbReference type="PANTHER" id="PTHR45911:SF4">
    <property type="entry name" value="MULTIPLE C2 AND TRANSMEMBRANE DOMAIN-CONTAINING PROTEIN"/>
    <property type="match status" value="1"/>
</dbReference>
<dbReference type="Pfam" id="PF00168">
    <property type="entry name" value="C2"/>
    <property type="match status" value="1"/>
</dbReference>
<gene>
    <name evidence="4" type="ORF">NAEGRDRAFT_75101</name>
</gene>
<dbReference type="STRING" id="5762.D2W161"/>
<organism evidence="5">
    <name type="scientific">Naegleria gruberi</name>
    <name type="common">Amoeba</name>
    <dbReference type="NCBI Taxonomy" id="5762"/>
    <lineage>
        <taxon>Eukaryota</taxon>
        <taxon>Discoba</taxon>
        <taxon>Heterolobosea</taxon>
        <taxon>Tetramitia</taxon>
        <taxon>Eutetramitia</taxon>
        <taxon>Vahlkampfiidae</taxon>
        <taxon>Naegleria</taxon>
    </lineage>
</organism>
<dbReference type="InParanoid" id="D2W161"/>
<evidence type="ECO:0000256" key="1">
    <source>
        <dbReference type="ARBA" id="ARBA00022723"/>
    </source>
</evidence>
<dbReference type="InterPro" id="IPR000008">
    <property type="entry name" value="C2_dom"/>
</dbReference>
<dbReference type="PROSITE" id="PS50004">
    <property type="entry name" value="C2"/>
    <property type="match status" value="1"/>
</dbReference>